<evidence type="ECO:0000256" key="8">
    <source>
        <dbReference type="ARBA" id="ARBA00022723"/>
    </source>
</evidence>
<dbReference type="GO" id="GO:0016055">
    <property type="term" value="P:Wnt signaling pathway"/>
    <property type="evidence" value="ECO:0007669"/>
    <property type="project" value="UniProtKB-KW"/>
</dbReference>
<evidence type="ECO:0000256" key="13">
    <source>
        <dbReference type="ARBA" id="ARBA00022843"/>
    </source>
</evidence>
<name>A0AAV7USY8_PLEWA</name>
<proteinExistence type="predicted"/>
<dbReference type="Pfam" id="PF05605">
    <property type="entry name" value="zf-Di19"/>
    <property type="match status" value="1"/>
</dbReference>
<keyword evidence="23" id="KW-1185">Reference proteome</keyword>
<evidence type="ECO:0000256" key="16">
    <source>
        <dbReference type="ARBA" id="ARBA00039332"/>
    </source>
</evidence>
<evidence type="ECO:0000256" key="17">
    <source>
        <dbReference type="ARBA" id="ARBA00041476"/>
    </source>
</evidence>
<keyword evidence="12" id="KW-0862">Zinc</keyword>
<evidence type="ECO:0000256" key="2">
    <source>
        <dbReference type="ARBA" id="ARBA00004286"/>
    </source>
</evidence>
<comment type="catalytic activity">
    <reaction evidence="1">
        <text>S-ubiquitinyl-[E2 ubiquitin-conjugating enzyme]-L-cysteine + [acceptor protein]-L-lysine = [E2 ubiquitin-conjugating enzyme]-L-cysteine + N(6)-ubiquitinyl-[acceptor protein]-L-lysine.</text>
        <dbReference type="EC" id="2.3.2.27"/>
    </reaction>
</comment>
<evidence type="ECO:0000313" key="22">
    <source>
        <dbReference type="EMBL" id="KAJ1191519.1"/>
    </source>
</evidence>
<evidence type="ECO:0000256" key="18">
    <source>
        <dbReference type="ARBA" id="ARBA00041652"/>
    </source>
</evidence>
<dbReference type="SUPFAM" id="SSF57850">
    <property type="entry name" value="RING/U-box"/>
    <property type="match status" value="1"/>
</dbReference>
<evidence type="ECO:0000256" key="5">
    <source>
        <dbReference type="ARBA" id="ARBA00022454"/>
    </source>
</evidence>
<dbReference type="SMART" id="SM00355">
    <property type="entry name" value="ZnF_C2H2"/>
    <property type="match status" value="2"/>
</dbReference>
<dbReference type="GO" id="GO:0008270">
    <property type="term" value="F:zinc ion binding"/>
    <property type="evidence" value="ECO:0007669"/>
    <property type="project" value="UniProtKB-KW"/>
</dbReference>
<dbReference type="GO" id="GO:0010792">
    <property type="term" value="P:DNA double-strand break processing involved in repair via single-strand annealing"/>
    <property type="evidence" value="ECO:0007669"/>
    <property type="project" value="TreeGrafter"/>
</dbReference>
<keyword evidence="13" id="KW-0832">Ubl conjugation</keyword>
<dbReference type="Pfam" id="PF13923">
    <property type="entry name" value="zf-C3HC4_2"/>
    <property type="match status" value="1"/>
</dbReference>
<dbReference type="GO" id="GO:0035861">
    <property type="term" value="C:site of double-strand break"/>
    <property type="evidence" value="ECO:0007669"/>
    <property type="project" value="TreeGrafter"/>
</dbReference>
<dbReference type="PROSITE" id="PS51803">
    <property type="entry name" value="ZF_C2HC_RNF"/>
    <property type="match status" value="1"/>
</dbReference>
<keyword evidence="5" id="KW-0158">Chromosome</keyword>
<keyword evidence="10 19" id="KW-0863">Zinc-finger</keyword>
<dbReference type="InterPro" id="IPR001841">
    <property type="entry name" value="Znf_RING"/>
</dbReference>
<evidence type="ECO:0000256" key="7">
    <source>
        <dbReference type="ARBA" id="ARBA00022687"/>
    </source>
</evidence>
<protein>
    <recommendedName>
        <fullName evidence="16">E3 ubiquitin-protein ligase RNF138</fullName>
        <ecNumber evidence="4">2.3.2.27</ecNumber>
    </recommendedName>
    <alternativeName>
        <fullName evidence="18">RING finger protein 138</fullName>
    </alternativeName>
    <alternativeName>
        <fullName evidence="17">RING-type E3 ubiquitin transferase RNF138</fullName>
    </alternativeName>
</protein>
<keyword evidence="9" id="KW-0227">DNA damage</keyword>
<dbReference type="EC" id="2.3.2.27" evidence="4"/>
<dbReference type="GO" id="GO:0003697">
    <property type="term" value="F:single-stranded DNA binding"/>
    <property type="evidence" value="ECO:0007669"/>
    <property type="project" value="TreeGrafter"/>
</dbReference>
<evidence type="ECO:0000256" key="15">
    <source>
        <dbReference type="ARBA" id="ARBA00023204"/>
    </source>
</evidence>
<evidence type="ECO:0000256" key="11">
    <source>
        <dbReference type="ARBA" id="ARBA00022786"/>
    </source>
</evidence>
<sequence length="271" mass="31284">MGYAEQPLLLPLSRNPRSPMWALHEGVIRGRRARNRNQNATLRALKLADGMATASQSPSCRPDEDFYCPICQEVFQTPVKTVACDHVFCKKCFQTAMKAGAVCPLCRGKISHREIATPQRAASIDEDMRKCYGRCKCCGQQVKYYRMRQHYTTCWKYQEEYGSPTKLSQAHPRTLSLGRSQLFECPVCKRRNLDRKSFVAHFNREHSYEAATLECPICASLPWAEHSMERSNLLDHLNRRHRFDYDDFMSPHLDEDAQFEAALAESYLTNF</sequence>
<evidence type="ECO:0000256" key="6">
    <source>
        <dbReference type="ARBA" id="ARBA00022679"/>
    </source>
</evidence>
<keyword evidence="6" id="KW-0808">Transferase</keyword>
<dbReference type="Proteomes" id="UP001066276">
    <property type="component" value="Chromosome 2_2"/>
</dbReference>
<comment type="subcellular location">
    <subcellularLocation>
        <location evidence="2">Chromosome</location>
    </subcellularLocation>
</comment>
<dbReference type="GO" id="GO:0000724">
    <property type="term" value="P:double-strand break repair via homologous recombination"/>
    <property type="evidence" value="ECO:0007669"/>
    <property type="project" value="TreeGrafter"/>
</dbReference>
<organism evidence="22 23">
    <name type="scientific">Pleurodeles waltl</name>
    <name type="common">Iberian ribbed newt</name>
    <dbReference type="NCBI Taxonomy" id="8319"/>
    <lineage>
        <taxon>Eukaryota</taxon>
        <taxon>Metazoa</taxon>
        <taxon>Chordata</taxon>
        <taxon>Craniata</taxon>
        <taxon>Vertebrata</taxon>
        <taxon>Euteleostomi</taxon>
        <taxon>Amphibia</taxon>
        <taxon>Batrachia</taxon>
        <taxon>Caudata</taxon>
        <taxon>Salamandroidea</taxon>
        <taxon>Salamandridae</taxon>
        <taxon>Pleurodelinae</taxon>
        <taxon>Pleurodeles</taxon>
    </lineage>
</organism>
<feature type="domain" description="C2HC RNF-type" evidence="21">
    <location>
        <begin position="135"/>
        <end position="154"/>
    </location>
</feature>
<dbReference type="GO" id="GO:0061630">
    <property type="term" value="F:ubiquitin protein ligase activity"/>
    <property type="evidence" value="ECO:0007669"/>
    <property type="project" value="UniProtKB-EC"/>
</dbReference>
<dbReference type="InterPro" id="IPR052498">
    <property type="entry name" value="E3_ubiq-protein_ligase_RNF138"/>
</dbReference>
<keyword evidence="7" id="KW-0879">Wnt signaling pathway</keyword>
<evidence type="ECO:0000256" key="4">
    <source>
        <dbReference type="ARBA" id="ARBA00012483"/>
    </source>
</evidence>
<dbReference type="AlphaFoldDB" id="A0AAV7USY8"/>
<dbReference type="SMART" id="SM00184">
    <property type="entry name" value="RING"/>
    <property type="match status" value="1"/>
</dbReference>
<dbReference type="PROSITE" id="PS50089">
    <property type="entry name" value="ZF_RING_2"/>
    <property type="match status" value="1"/>
</dbReference>
<dbReference type="InterPro" id="IPR013083">
    <property type="entry name" value="Znf_RING/FYVE/PHD"/>
</dbReference>
<comment type="caution">
    <text evidence="22">The sequence shown here is derived from an EMBL/GenBank/DDBJ whole genome shotgun (WGS) entry which is preliminary data.</text>
</comment>
<keyword evidence="11" id="KW-0833">Ubl conjugation pathway</keyword>
<evidence type="ECO:0000313" key="23">
    <source>
        <dbReference type="Proteomes" id="UP001066276"/>
    </source>
</evidence>
<keyword evidence="14" id="KW-0238">DNA-binding</keyword>
<keyword evidence="15" id="KW-0234">DNA repair</keyword>
<evidence type="ECO:0000256" key="1">
    <source>
        <dbReference type="ARBA" id="ARBA00000900"/>
    </source>
</evidence>
<evidence type="ECO:0000256" key="12">
    <source>
        <dbReference type="ARBA" id="ARBA00022833"/>
    </source>
</evidence>
<evidence type="ECO:0000256" key="10">
    <source>
        <dbReference type="ARBA" id="ARBA00022771"/>
    </source>
</evidence>
<evidence type="ECO:0000256" key="9">
    <source>
        <dbReference type="ARBA" id="ARBA00022763"/>
    </source>
</evidence>
<dbReference type="GO" id="GO:0005634">
    <property type="term" value="C:nucleus"/>
    <property type="evidence" value="ECO:0007669"/>
    <property type="project" value="TreeGrafter"/>
</dbReference>
<evidence type="ECO:0000256" key="14">
    <source>
        <dbReference type="ARBA" id="ARBA00023125"/>
    </source>
</evidence>
<accession>A0AAV7USY8</accession>
<dbReference type="PANTHER" id="PTHR46968">
    <property type="entry name" value="E3 UBIQUITIN-PROTEIN LIGASE RNF138"/>
    <property type="match status" value="1"/>
</dbReference>
<comment type="pathway">
    <text evidence="3">Protein modification; protein ubiquitination.</text>
</comment>
<dbReference type="FunFam" id="3.30.40.10:FF:000267">
    <property type="entry name" value="E3 ubiquitin-protein ligase RNF138 isoform X1"/>
    <property type="match status" value="1"/>
</dbReference>
<dbReference type="EMBL" id="JANPWB010000004">
    <property type="protein sequence ID" value="KAJ1191519.1"/>
    <property type="molecule type" value="Genomic_DNA"/>
</dbReference>
<evidence type="ECO:0000256" key="3">
    <source>
        <dbReference type="ARBA" id="ARBA00004906"/>
    </source>
</evidence>
<evidence type="ECO:0000259" key="21">
    <source>
        <dbReference type="PROSITE" id="PS51803"/>
    </source>
</evidence>
<dbReference type="CDD" id="cd16544">
    <property type="entry name" value="RING-HC_RNF138"/>
    <property type="match status" value="1"/>
</dbReference>
<gene>
    <name evidence="22" type="ORF">NDU88_000835</name>
</gene>
<keyword evidence="8" id="KW-0479">Metal-binding</keyword>
<dbReference type="Pfam" id="PF18574">
    <property type="entry name" value="zf_C2HC_14"/>
    <property type="match status" value="1"/>
</dbReference>
<dbReference type="InterPro" id="IPR008598">
    <property type="entry name" value="Di19_Zn-bd"/>
</dbReference>
<dbReference type="Gene3D" id="3.30.40.10">
    <property type="entry name" value="Zinc/RING finger domain, C3HC4 (zinc finger)"/>
    <property type="match status" value="1"/>
</dbReference>
<dbReference type="InterPro" id="IPR034734">
    <property type="entry name" value="ZF_C2HC_RNF"/>
</dbReference>
<feature type="domain" description="RING-type" evidence="20">
    <location>
        <begin position="68"/>
        <end position="107"/>
    </location>
</feature>
<evidence type="ECO:0000256" key="19">
    <source>
        <dbReference type="PROSITE-ProRule" id="PRU00175"/>
    </source>
</evidence>
<dbReference type="InterPro" id="IPR013087">
    <property type="entry name" value="Znf_C2H2_type"/>
</dbReference>
<reference evidence="22" key="1">
    <citation type="journal article" date="2022" name="bioRxiv">
        <title>Sequencing and chromosome-scale assembly of the giantPleurodeles waltlgenome.</title>
        <authorList>
            <person name="Brown T."/>
            <person name="Elewa A."/>
            <person name="Iarovenko S."/>
            <person name="Subramanian E."/>
            <person name="Araus A.J."/>
            <person name="Petzold A."/>
            <person name="Susuki M."/>
            <person name="Suzuki K.-i.T."/>
            <person name="Hayashi T."/>
            <person name="Toyoda A."/>
            <person name="Oliveira C."/>
            <person name="Osipova E."/>
            <person name="Leigh N.D."/>
            <person name="Simon A."/>
            <person name="Yun M.H."/>
        </authorList>
    </citation>
    <scope>NUCLEOTIDE SEQUENCE</scope>
    <source>
        <strain evidence="22">20211129_DDA</strain>
        <tissue evidence="22">Liver</tissue>
    </source>
</reference>
<evidence type="ECO:0000259" key="20">
    <source>
        <dbReference type="PROSITE" id="PS50089"/>
    </source>
</evidence>
<dbReference type="PANTHER" id="PTHR46968:SF2">
    <property type="entry name" value="E3 UBIQUITIN-PROTEIN LIGASE RNF138"/>
    <property type="match status" value="1"/>
</dbReference>